<protein>
    <submittedName>
        <fullName evidence="2">Membrane protein</fullName>
    </submittedName>
</protein>
<keyword evidence="1" id="KW-1133">Transmembrane helix</keyword>
<feature type="transmembrane region" description="Helical" evidence="1">
    <location>
        <begin position="155"/>
        <end position="177"/>
    </location>
</feature>
<dbReference type="RefSeq" id="WP_232075653.1">
    <property type="nucleotide sequence ID" value="NZ_AP022871.1"/>
</dbReference>
<feature type="transmembrane region" description="Helical" evidence="1">
    <location>
        <begin position="20"/>
        <end position="47"/>
    </location>
</feature>
<evidence type="ECO:0000313" key="3">
    <source>
        <dbReference type="Proteomes" id="UP000503011"/>
    </source>
</evidence>
<proteinExistence type="predicted"/>
<feature type="transmembrane region" description="Helical" evidence="1">
    <location>
        <begin position="103"/>
        <end position="123"/>
    </location>
</feature>
<feature type="transmembrane region" description="Helical" evidence="1">
    <location>
        <begin position="68"/>
        <end position="91"/>
    </location>
</feature>
<sequence>MTAPASYQVAAEQAAGGSLSAAIALVLATMTIGAMTGVFGLFANTIMPGLGKTDDRTFVRAFQQIDRAIVNPLFMALFFGALVLTGLAGALHLDAAGRRTLPWIAIAFVLYLVVVVVTVAVNVPLNDTIKSAGDPDRIDDLARVRREFREDRWRAFNWVRVVLTTSAFALLCVALLVHSRPR</sequence>
<dbReference type="Pfam" id="PF08592">
    <property type="entry name" value="Anthrone_oxy"/>
    <property type="match status" value="1"/>
</dbReference>
<dbReference type="InterPro" id="IPR013901">
    <property type="entry name" value="Anthrone_oxy"/>
</dbReference>
<dbReference type="EMBL" id="AP022871">
    <property type="protein sequence ID" value="BCB91199.1"/>
    <property type="molecule type" value="Genomic_DNA"/>
</dbReference>
<keyword evidence="1" id="KW-0812">Transmembrane</keyword>
<gene>
    <name evidence="2" type="ORF">Psuf_085120</name>
</gene>
<evidence type="ECO:0000313" key="2">
    <source>
        <dbReference type="EMBL" id="BCB91199.1"/>
    </source>
</evidence>
<reference evidence="2 3" key="2">
    <citation type="submission" date="2020-03" db="EMBL/GenBank/DDBJ databases">
        <authorList>
            <person name="Ichikawa N."/>
            <person name="Kimura A."/>
            <person name="Kitahashi Y."/>
            <person name="Uohara A."/>
        </authorList>
    </citation>
    <scope>NUCLEOTIDE SEQUENCE [LARGE SCALE GENOMIC DNA]</scope>
    <source>
        <strain evidence="2 3">NBRC 105367</strain>
    </source>
</reference>
<organism evidence="2 3">
    <name type="scientific">Phytohabitans suffuscus</name>
    <dbReference type="NCBI Taxonomy" id="624315"/>
    <lineage>
        <taxon>Bacteria</taxon>
        <taxon>Bacillati</taxon>
        <taxon>Actinomycetota</taxon>
        <taxon>Actinomycetes</taxon>
        <taxon>Micromonosporales</taxon>
        <taxon>Micromonosporaceae</taxon>
    </lineage>
</organism>
<name>A0A6F8YYN8_9ACTN</name>
<accession>A0A6F8YYN8</accession>
<dbReference type="AlphaFoldDB" id="A0A6F8YYN8"/>
<dbReference type="KEGG" id="psuu:Psuf_085120"/>
<evidence type="ECO:0000256" key="1">
    <source>
        <dbReference type="SAM" id="Phobius"/>
    </source>
</evidence>
<dbReference type="Proteomes" id="UP000503011">
    <property type="component" value="Chromosome"/>
</dbReference>
<keyword evidence="1" id="KW-0472">Membrane</keyword>
<keyword evidence="3" id="KW-1185">Reference proteome</keyword>
<reference evidence="2 3" key="1">
    <citation type="submission" date="2020-03" db="EMBL/GenBank/DDBJ databases">
        <title>Whole genome shotgun sequence of Phytohabitans suffuscus NBRC 105367.</title>
        <authorList>
            <person name="Komaki H."/>
            <person name="Tamura T."/>
        </authorList>
    </citation>
    <scope>NUCLEOTIDE SEQUENCE [LARGE SCALE GENOMIC DNA]</scope>
    <source>
        <strain evidence="2 3">NBRC 105367</strain>
    </source>
</reference>